<keyword evidence="1" id="KW-0175">Coiled coil</keyword>
<proteinExistence type="predicted"/>
<evidence type="ECO:0000313" key="3">
    <source>
        <dbReference type="Proteomes" id="UP001321542"/>
    </source>
</evidence>
<evidence type="ECO:0000256" key="1">
    <source>
        <dbReference type="SAM" id="Coils"/>
    </source>
</evidence>
<name>A0ABN5VHR9_9ACTN</name>
<dbReference type="Gene3D" id="1.10.287.1060">
    <property type="entry name" value="ESAT-6-like"/>
    <property type="match status" value="1"/>
</dbReference>
<evidence type="ECO:0008006" key="4">
    <source>
        <dbReference type="Google" id="ProtNLM"/>
    </source>
</evidence>
<reference evidence="2 3" key="1">
    <citation type="journal article" date="2010" name="ChemBioChem">
        <title>Cloning and characterization of the biosynthetic gene cluster of 16-membered macrolide antibiotic FD-891: involvement of a dual functional cytochrome P450 monooxygenase catalyzing epoxidation and hydroxylation.</title>
        <authorList>
            <person name="Kudo F."/>
            <person name="Motegi A."/>
            <person name="Mizoue K."/>
            <person name="Eguchi T."/>
        </authorList>
    </citation>
    <scope>NUCLEOTIDE SEQUENCE [LARGE SCALE GENOMIC DNA]</scope>
    <source>
        <strain evidence="2 3">A-8890</strain>
    </source>
</reference>
<evidence type="ECO:0000313" key="2">
    <source>
        <dbReference type="EMBL" id="BBC32526.1"/>
    </source>
</evidence>
<dbReference type="InterPro" id="IPR036689">
    <property type="entry name" value="ESAT-6-like_sf"/>
</dbReference>
<dbReference type="SUPFAM" id="SSF140453">
    <property type="entry name" value="EsxAB dimer-like"/>
    <property type="match status" value="1"/>
</dbReference>
<reference evidence="2 3" key="2">
    <citation type="journal article" date="2023" name="ChemBioChem">
        <title>Acyltransferase Domain Exchange between Two Independent Type I Polyketide Synthases in the Same Producer Strain of Macrolide Antibiotics.</title>
        <authorList>
            <person name="Kudo F."/>
            <person name="Kishikawa K."/>
            <person name="Tsuboi K."/>
            <person name="Kido T."/>
            <person name="Usui T."/>
            <person name="Hashimoto J."/>
            <person name="Shin-Ya K."/>
            <person name="Miyanaga A."/>
            <person name="Eguchi T."/>
        </authorList>
    </citation>
    <scope>NUCLEOTIDE SEQUENCE [LARGE SCALE GENOMIC DNA]</scope>
    <source>
        <strain evidence="2 3">A-8890</strain>
    </source>
</reference>
<feature type="coiled-coil region" evidence="1">
    <location>
        <begin position="54"/>
        <end position="81"/>
    </location>
</feature>
<dbReference type="RefSeq" id="WP_286251694.1">
    <property type="nucleotide sequence ID" value="NZ_AP018448.1"/>
</dbReference>
<protein>
    <recommendedName>
        <fullName evidence="4">WXG100 family type VII secretion target</fullName>
    </recommendedName>
</protein>
<sequence>MLNYQTLIEANFSELSEAVARWKKLPESFKTVSGRYASTVEKDLEGSDWEGEAATAAVKQLKQVEQQINSAADEAQDIFKLLDNAHEIFTQAQSKLKSLKHDIESDKYLSIKPTGEVYFDPPEDTPTEHIAALNKGYQETLQAYRASIQGHLAAAQEADEALHWALNQDHNGRESGFDSDYYHSIADAKKGREQAEKDLKELKKLTDSKSELALAGAYDSVDPATLRRIDTLLKRHEGDPYFTEKFATGLGGKGTIELWTRIADRQQTGGEQTKASAAIQKSLSYTLATASHSDSSAMEKWKKDVIALGDKQVEYTAWGTATEQKGPYGFQVMSSLMHYGTYDKDFLNDYGHELFSYEKSHKEKPEDLWRAENDEFPNLNFGPGSDYGQDPVSGYMEALGHNPEAAKELFYSKGWDADDKVDPDLKYLMSDREWPNANPFAKNNRGYGYDELGHALEAATLGIPYDQPGLGLNRDNTTANIMEQVTRIVSGEEGFIKDKPGIGNSLAKMGAGYIDDLDWSMSNFGDTQDGQARRDDAFNHRGDGHINLAHNTALGFLSELGTYAGSYEIISAAQQEYTIGALKSHPEPNESLALAIETGSKVHGALDQARLTDINSTYKQGTDDYSDALADACEWKKHGVSQLIGTGVALAVLPFGGPAAATGAAAVAQFVVPTLIESGGATLETSMGLDIDQQVRDQEDAYNDKMDKEEAMTKDKFAALGYSRVTSPLEAYIAVHPELEDSAWHNSVKQRVQSGYVWGDTESDQVDVD</sequence>
<accession>A0ABN5VHR9</accession>
<feature type="coiled-coil region" evidence="1">
    <location>
        <begin position="185"/>
        <end position="212"/>
    </location>
</feature>
<organism evidence="2 3">
    <name type="scientific">Streptomyces graminofaciens</name>
    <dbReference type="NCBI Taxonomy" id="68212"/>
    <lineage>
        <taxon>Bacteria</taxon>
        <taxon>Bacillati</taxon>
        <taxon>Actinomycetota</taxon>
        <taxon>Actinomycetes</taxon>
        <taxon>Kitasatosporales</taxon>
        <taxon>Streptomycetaceae</taxon>
        <taxon>Streptomyces</taxon>
    </lineage>
</organism>
<dbReference type="Proteomes" id="UP001321542">
    <property type="component" value="Chromosome"/>
</dbReference>
<dbReference type="EMBL" id="AP018448">
    <property type="protein sequence ID" value="BBC32526.1"/>
    <property type="molecule type" value="Genomic_DNA"/>
</dbReference>
<gene>
    <name evidence="2" type="ORF">SGFS_038200</name>
</gene>
<keyword evidence="3" id="KW-1185">Reference proteome</keyword>